<evidence type="ECO:0000256" key="1">
    <source>
        <dbReference type="SAM" id="MobiDB-lite"/>
    </source>
</evidence>
<dbReference type="PANTHER" id="PTHR40866">
    <property type="entry name" value="BED-TYPE DOMAIN-CONTAINING PROTEIN"/>
    <property type="match status" value="1"/>
</dbReference>
<feature type="compositionally biased region" description="Acidic residues" evidence="1">
    <location>
        <begin position="127"/>
        <end position="137"/>
    </location>
</feature>
<comment type="caution">
    <text evidence="3">The sequence shown here is derived from an EMBL/GenBank/DDBJ whole genome shotgun (WGS) entry which is preliminary data.</text>
</comment>
<feature type="region of interest" description="Disordered" evidence="1">
    <location>
        <begin position="120"/>
        <end position="139"/>
    </location>
</feature>
<dbReference type="AlphaFoldDB" id="A0A2P4YT89"/>
<gene>
    <name evidence="3" type="ORF">PHPALM_1063</name>
</gene>
<dbReference type="Proteomes" id="UP000237271">
    <property type="component" value="Unassembled WGS sequence"/>
</dbReference>
<protein>
    <recommendedName>
        <fullName evidence="2">PARP alpha-helical domain-containing protein</fullName>
    </recommendedName>
</protein>
<reference evidence="3 4" key="1">
    <citation type="journal article" date="2017" name="Genome Biol. Evol.">
        <title>Phytophthora megakarya and P. palmivora, closely related causal agents of cacao black pod rot, underwent increases in genome sizes and gene numbers by different mechanisms.</title>
        <authorList>
            <person name="Ali S.S."/>
            <person name="Shao J."/>
            <person name="Lary D.J."/>
            <person name="Kronmiller B."/>
            <person name="Shen D."/>
            <person name="Strem M.D."/>
            <person name="Amoako-Attah I."/>
            <person name="Akrofi A.Y."/>
            <person name="Begoude B.A."/>
            <person name="Ten Hoopen G.M."/>
            <person name="Coulibaly K."/>
            <person name="Kebe B.I."/>
            <person name="Melnick R.L."/>
            <person name="Guiltinan M.J."/>
            <person name="Tyler B.M."/>
            <person name="Meinhardt L.W."/>
            <person name="Bailey B.A."/>
        </authorList>
    </citation>
    <scope>NUCLEOTIDE SEQUENCE [LARGE SCALE GENOMIC DNA]</scope>
    <source>
        <strain evidence="4">sbr112.9</strain>
    </source>
</reference>
<evidence type="ECO:0000313" key="3">
    <source>
        <dbReference type="EMBL" id="POM81030.1"/>
    </source>
</evidence>
<dbReference type="GO" id="GO:0003950">
    <property type="term" value="F:NAD+ poly-ADP-ribosyltransferase activity"/>
    <property type="evidence" value="ECO:0007669"/>
    <property type="project" value="InterPro"/>
</dbReference>
<evidence type="ECO:0000259" key="2">
    <source>
        <dbReference type="PROSITE" id="PS51060"/>
    </source>
</evidence>
<dbReference type="PANTHER" id="PTHR40866:SF1">
    <property type="entry name" value="BED-TYPE DOMAIN-CONTAINING PROTEIN"/>
    <property type="match status" value="1"/>
</dbReference>
<evidence type="ECO:0000313" key="4">
    <source>
        <dbReference type="Proteomes" id="UP000237271"/>
    </source>
</evidence>
<proteinExistence type="predicted"/>
<dbReference type="EMBL" id="NCKW01000191">
    <property type="protein sequence ID" value="POM81030.1"/>
    <property type="molecule type" value="Genomic_DNA"/>
</dbReference>
<sequence>MLKRFYDLLPFIDAEDEELAELLPPPASKRRLRDLLAELKDIESVSKALRESDVKFLDVRAWFDGFIASKQPYARSSLGTYLPFNMTVISDFEAGCVRVLEGQIKRLTRAEKAALEPFLATPRAREDEQEEKDEEESLSFVEKLQKRRRLEDQEPSYMLLASIPLTSNVIARTTLDQQRHALQPYTLEVLLFLRQNADYWDARTVESAA</sequence>
<accession>A0A2P4YT89</accession>
<keyword evidence="4" id="KW-1185">Reference proteome</keyword>
<dbReference type="InterPro" id="IPR004102">
    <property type="entry name" value="Poly(ADP-ribose)pol_reg_dom"/>
</dbReference>
<feature type="domain" description="PARP alpha-helical" evidence="2">
    <location>
        <begin position="1"/>
        <end position="50"/>
    </location>
</feature>
<dbReference type="PROSITE" id="PS51060">
    <property type="entry name" value="PARP_ALPHA_HD"/>
    <property type="match status" value="1"/>
</dbReference>
<organism evidence="3 4">
    <name type="scientific">Phytophthora palmivora</name>
    <dbReference type="NCBI Taxonomy" id="4796"/>
    <lineage>
        <taxon>Eukaryota</taxon>
        <taxon>Sar</taxon>
        <taxon>Stramenopiles</taxon>
        <taxon>Oomycota</taxon>
        <taxon>Peronosporomycetes</taxon>
        <taxon>Peronosporales</taxon>
        <taxon>Peronosporaceae</taxon>
        <taxon>Phytophthora</taxon>
    </lineage>
</organism>
<name>A0A2P4YT89_9STRA</name>
<dbReference type="OrthoDB" id="119381at2759"/>